<proteinExistence type="predicted"/>
<dbReference type="AlphaFoldDB" id="A0A4Y2L7H2"/>
<evidence type="ECO:0000313" key="2">
    <source>
        <dbReference type="EMBL" id="GBN10462.1"/>
    </source>
</evidence>
<sequence length="95" mass="10819">MYKSPPLAAEAQPQQQQKESHHATQRLYPLPANNANNILYFRMPDIYILVFLRGESVIVTILDNSDVAFYKPQSSGASDLNQPQISRKTEIDTER</sequence>
<keyword evidence="3" id="KW-1185">Reference proteome</keyword>
<evidence type="ECO:0000313" key="3">
    <source>
        <dbReference type="Proteomes" id="UP000499080"/>
    </source>
</evidence>
<feature type="compositionally biased region" description="Low complexity" evidence="1">
    <location>
        <begin position="1"/>
        <end position="17"/>
    </location>
</feature>
<feature type="compositionally biased region" description="Polar residues" evidence="1">
    <location>
        <begin position="72"/>
        <end position="86"/>
    </location>
</feature>
<feature type="region of interest" description="Disordered" evidence="1">
    <location>
        <begin position="1"/>
        <end position="28"/>
    </location>
</feature>
<name>A0A4Y2L7H2_ARAVE</name>
<dbReference type="Proteomes" id="UP000499080">
    <property type="component" value="Unassembled WGS sequence"/>
</dbReference>
<feature type="region of interest" description="Disordered" evidence="1">
    <location>
        <begin position="72"/>
        <end position="95"/>
    </location>
</feature>
<accession>A0A4Y2L7H2</accession>
<gene>
    <name evidence="2" type="ORF">AVEN_90707_1</name>
</gene>
<comment type="caution">
    <text evidence="2">The sequence shown here is derived from an EMBL/GenBank/DDBJ whole genome shotgun (WGS) entry which is preliminary data.</text>
</comment>
<dbReference type="EMBL" id="BGPR01005469">
    <property type="protein sequence ID" value="GBN10462.1"/>
    <property type="molecule type" value="Genomic_DNA"/>
</dbReference>
<reference evidence="2 3" key="1">
    <citation type="journal article" date="2019" name="Sci. Rep.">
        <title>Orb-weaving spider Araneus ventricosus genome elucidates the spidroin gene catalogue.</title>
        <authorList>
            <person name="Kono N."/>
            <person name="Nakamura H."/>
            <person name="Ohtoshi R."/>
            <person name="Moran D.A.P."/>
            <person name="Shinohara A."/>
            <person name="Yoshida Y."/>
            <person name="Fujiwara M."/>
            <person name="Mori M."/>
            <person name="Tomita M."/>
            <person name="Arakawa K."/>
        </authorList>
    </citation>
    <scope>NUCLEOTIDE SEQUENCE [LARGE SCALE GENOMIC DNA]</scope>
</reference>
<organism evidence="2 3">
    <name type="scientific">Araneus ventricosus</name>
    <name type="common">Orbweaver spider</name>
    <name type="synonym">Epeira ventricosa</name>
    <dbReference type="NCBI Taxonomy" id="182803"/>
    <lineage>
        <taxon>Eukaryota</taxon>
        <taxon>Metazoa</taxon>
        <taxon>Ecdysozoa</taxon>
        <taxon>Arthropoda</taxon>
        <taxon>Chelicerata</taxon>
        <taxon>Arachnida</taxon>
        <taxon>Araneae</taxon>
        <taxon>Araneomorphae</taxon>
        <taxon>Entelegynae</taxon>
        <taxon>Araneoidea</taxon>
        <taxon>Araneidae</taxon>
        <taxon>Araneus</taxon>
    </lineage>
</organism>
<evidence type="ECO:0000256" key="1">
    <source>
        <dbReference type="SAM" id="MobiDB-lite"/>
    </source>
</evidence>
<protein>
    <submittedName>
        <fullName evidence="2">Uncharacterized protein</fullName>
    </submittedName>
</protein>